<keyword evidence="1" id="KW-1133">Transmembrane helix</keyword>
<dbReference type="EMBL" id="QMFY01000009">
    <property type="protein sequence ID" value="RAV99795.1"/>
    <property type="molecule type" value="Genomic_DNA"/>
</dbReference>
<dbReference type="Pfam" id="PF05226">
    <property type="entry name" value="CHASE2"/>
    <property type="match status" value="1"/>
</dbReference>
<comment type="caution">
    <text evidence="3">The sequence shown here is derived from an EMBL/GenBank/DDBJ whole genome shotgun (WGS) entry which is preliminary data.</text>
</comment>
<reference evidence="3 4" key="1">
    <citation type="submission" date="2018-06" db="EMBL/GenBank/DDBJ databases">
        <title>Chryseolinea flavus sp. nov., a member of the phylum Bacteroidetes isolated from soil.</title>
        <authorList>
            <person name="Li Y."/>
            <person name="Wang J."/>
        </authorList>
    </citation>
    <scope>NUCLEOTIDE SEQUENCE [LARGE SCALE GENOMIC DNA]</scope>
    <source>
        <strain evidence="3 4">SDU1-6</strain>
    </source>
</reference>
<evidence type="ECO:0000313" key="3">
    <source>
        <dbReference type="EMBL" id="RAV99795.1"/>
    </source>
</evidence>
<keyword evidence="1" id="KW-0472">Membrane</keyword>
<protein>
    <recommendedName>
        <fullName evidence="2">CHASE2 domain-containing protein</fullName>
    </recommendedName>
</protein>
<evidence type="ECO:0000313" key="4">
    <source>
        <dbReference type="Proteomes" id="UP000251889"/>
    </source>
</evidence>
<feature type="transmembrane region" description="Helical" evidence="1">
    <location>
        <begin position="373"/>
        <end position="394"/>
    </location>
</feature>
<evidence type="ECO:0000259" key="2">
    <source>
        <dbReference type="SMART" id="SM01080"/>
    </source>
</evidence>
<sequence>MKKFWIDSLIATLFVFGVLWSLKQVAQFNVFNVFDPIGKALGDMEITDIAFSKLRLEQPPVDNDITIINMSTLTRGEFAQQLAYIASLKPRVIGIDSFFDCAGCAGGAIDSLCCPMAYDTLANMSLGFAISNAGNVVMVTKLLQSDSLLEAAGDIDLYDSLEHTDEMIRGNVFEGFANLDTDANDQEDLKICRRFNPSIMMVDGTRELAFSVKIAMLYDSAKTKRFLERNKSSEVINYRGNVPDVFHASDPQFANRYAYLDWDQAMDSSTFLTELIKDRIVLFGFMGQTMEDTSWDDKFITPLNKDYAGKTRPDMYGVVVHANIISMILGEDYINELSPWQEYVIAFLVCLLNVALFIMITRKIPLWFDGLSIILQLVQILICTVLMLYFLKWFNFKLNLTLTLAALALVGTCFELYNGFIREILKRIKNSRLFTKKKKEVLNS</sequence>
<dbReference type="OrthoDB" id="1403562at2"/>
<dbReference type="RefSeq" id="WP_112748141.1">
    <property type="nucleotide sequence ID" value="NZ_QMFY01000009.1"/>
</dbReference>
<keyword evidence="4" id="KW-1185">Reference proteome</keyword>
<gene>
    <name evidence="3" type="ORF">DQQ10_17275</name>
</gene>
<dbReference type="Proteomes" id="UP000251889">
    <property type="component" value="Unassembled WGS sequence"/>
</dbReference>
<dbReference type="SMART" id="SM01080">
    <property type="entry name" value="CHASE2"/>
    <property type="match status" value="1"/>
</dbReference>
<dbReference type="InterPro" id="IPR007890">
    <property type="entry name" value="CHASE2"/>
</dbReference>
<feature type="transmembrane region" description="Helical" evidence="1">
    <location>
        <begin position="400"/>
        <end position="420"/>
    </location>
</feature>
<proteinExistence type="predicted"/>
<feature type="domain" description="CHASE2" evidence="2">
    <location>
        <begin position="41"/>
        <end position="357"/>
    </location>
</feature>
<dbReference type="AlphaFoldDB" id="A0A364Y1Y7"/>
<evidence type="ECO:0000256" key="1">
    <source>
        <dbReference type="SAM" id="Phobius"/>
    </source>
</evidence>
<keyword evidence="1" id="KW-0812">Transmembrane</keyword>
<feature type="transmembrane region" description="Helical" evidence="1">
    <location>
        <begin position="343"/>
        <end position="361"/>
    </location>
</feature>
<name>A0A364Y1Y7_9BACT</name>
<organism evidence="3 4">
    <name type="scientific">Pseudochryseolinea flava</name>
    <dbReference type="NCBI Taxonomy" id="2059302"/>
    <lineage>
        <taxon>Bacteria</taxon>
        <taxon>Pseudomonadati</taxon>
        <taxon>Bacteroidota</taxon>
        <taxon>Cytophagia</taxon>
        <taxon>Cytophagales</taxon>
        <taxon>Fulvivirgaceae</taxon>
        <taxon>Pseudochryseolinea</taxon>
    </lineage>
</organism>
<accession>A0A364Y1Y7</accession>